<dbReference type="NCBIfam" id="TIGR01129">
    <property type="entry name" value="secD"/>
    <property type="match status" value="1"/>
</dbReference>
<keyword evidence="8 9" id="KW-0472">Membrane</keyword>
<dbReference type="PANTHER" id="PTHR30081">
    <property type="entry name" value="PROTEIN-EXPORT MEMBRANE PROTEIN SEC"/>
    <property type="match status" value="1"/>
</dbReference>
<keyword evidence="5 9" id="KW-0653">Protein transport</keyword>
<feature type="transmembrane region" description="Helical" evidence="9">
    <location>
        <begin position="381"/>
        <end position="399"/>
    </location>
</feature>
<proteinExistence type="inferred from homology"/>
<name>A0ABU5NBD1_9RICK</name>
<evidence type="ECO:0000256" key="9">
    <source>
        <dbReference type="HAMAP-Rule" id="MF_01463"/>
    </source>
</evidence>
<dbReference type="Proteomes" id="UP001291687">
    <property type="component" value="Unassembled WGS sequence"/>
</dbReference>
<dbReference type="InterPro" id="IPR054384">
    <property type="entry name" value="SecDF_P1_head"/>
</dbReference>
<dbReference type="InterPro" id="IPR022646">
    <property type="entry name" value="SecD/SecF_CS"/>
</dbReference>
<dbReference type="SUPFAM" id="SSF82866">
    <property type="entry name" value="Multidrug efflux transporter AcrB transmembrane domain"/>
    <property type="match status" value="1"/>
</dbReference>
<dbReference type="InterPro" id="IPR022813">
    <property type="entry name" value="SecD/SecF_arch_bac"/>
</dbReference>
<feature type="transmembrane region" description="Helical" evidence="9">
    <location>
        <begin position="476"/>
        <end position="500"/>
    </location>
</feature>
<evidence type="ECO:0000256" key="4">
    <source>
        <dbReference type="ARBA" id="ARBA00022692"/>
    </source>
</evidence>
<evidence type="ECO:0000256" key="2">
    <source>
        <dbReference type="ARBA" id="ARBA00022448"/>
    </source>
</evidence>
<feature type="transmembrane region" description="Helical" evidence="9">
    <location>
        <begin position="355"/>
        <end position="374"/>
    </location>
</feature>
<gene>
    <name evidence="9" type="primary">secD</name>
    <name evidence="13" type="ORF">Megvenef_00436</name>
</gene>
<dbReference type="Pfam" id="PF21760">
    <property type="entry name" value="SecD_1st"/>
    <property type="match status" value="1"/>
</dbReference>
<comment type="function">
    <text evidence="9">Part of the Sec protein translocase complex. Interacts with the SecYEG preprotein conducting channel. SecDF uses the proton motive force (PMF) to complete protein translocation after the ATP-dependent function of SecA.</text>
</comment>
<keyword evidence="7 9" id="KW-0811">Translocation</keyword>
<evidence type="ECO:0000259" key="12">
    <source>
        <dbReference type="Pfam" id="PF22599"/>
    </source>
</evidence>
<evidence type="ECO:0000313" key="13">
    <source>
        <dbReference type="EMBL" id="MEA0970471.1"/>
    </source>
</evidence>
<dbReference type="RefSeq" id="WP_322776375.1">
    <property type="nucleotide sequence ID" value="NZ_JARJFB010000020.1"/>
</dbReference>
<dbReference type="Gene3D" id="3.30.70.3400">
    <property type="match status" value="2"/>
</dbReference>
<protein>
    <recommendedName>
        <fullName evidence="9">Protein translocase subunit SecD</fullName>
    </recommendedName>
</protein>
<evidence type="ECO:0000313" key="14">
    <source>
        <dbReference type="Proteomes" id="UP001291687"/>
    </source>
</evidence>
<keyword evidence="2 9" id="KW-0813">Transport</keyword>
<comment type="caution">
    <text evidence="13">The sequence shown here is derived from an EMBL/GenBank/DDBJ whole genome shotgun (WGS) entry which is preliminary data.</text>
</comment>
<dbReference type="Gene3D" id="3.30.1360.200">
    <property type="match status" value="1"/>
</dbReference>
<comment type="subunit">
    <text evidence="9">Forms a complex with SecF. Part of the essential Sec protein translocation apparatus which comprises SecA, SecYEG and auxiliary proteins SecDF-YajC and YidC.</text>
</comment>
<organism evidence="13 14">
    <name type="scientific">Candidatus Megaera venefica</name>
    <dbReference type="NCBI Taxonomy" id="2055910"/>
    <lineage>
        <taxon>Bacteria</taxon>
        <taxon>Pseudomonadati</taxon>
        <taxon>Pseudomonadota</taxon>
        <taxon>Alphaproteobacteria</taxon>
        <taxon>Rickettsiales</taxon>
        <taxon>Rickettsiaceae</taxon>
        <taxon>Candidatus Megaera</taxon>
    </lineage>
</organism>
<evidence type="ECO:0000256" key="5">
    <source>
        <dbReference type="ARBA" id="ARBA00022927"/>
    </source>
</evidence>
<feature type="domain" description="Protein export membrane protein SecD/SecF C-terminal" evidence="10">
    <location>
        <begin position="334"/>
        <end position="500"/>
    </location>
</feature>
<comment type="subcellular location">
    <subcellularLocation>
        <location evidence="1 9">Cell membrane</location>
        <topology evidence="1 9">Multi-pass membrane protein</topology>
    </subcellularLocation>
</comment>
<feature type="domain" description="SecDF P1 head subdomain" evidence="12">
    <location>
        <begin position="221"/>
        <end position="331"/>
    </location>
</feature>
<dbReference type="PANTHER" id="PTHR30081:SF1">
    <property type="entry name" value="PROTEIN TRANSLOCASE SUBUNIT SECD"/>
    <property type="match status" value="1"/>
</dbReference>
<keyword evidence="4 9" id="KW-0812">Transmembrane</keyword>
<keyword evidence="6 9" id="KW-1133">Transmembrane helix</keyword>
<dbReference type="InterPro" id="IPR055344">
    <property type="entry name" value="SecD_SecF_C_bact"/>
</dbReference>
<dbReference type="Pfam" id="PF02355">
    <property type="entry name" value="SecD_SecF_C"/>
    <property type="match status" value="1"/>
</dbReference>
<dbReference type="HAMAP" id="MF_01463_B">
    <property type="entry name" value="SecD_B"/>
    <property type="match status" value="1"/>
</dbReference>
<feature type="transmembrane region" description="Helical" evidence="9">
    <location>
        <begin position="445"/>
        <end position="470"/>
    </location>
</feature>
<reference evidence="13 14" key="1">
    <citation type="submission" date="2023-03" db="EMBL/GenBank/DDBJ databases">
        <title>Host association and intracellularity evolved multiple times independently in the Rickettsiales.</title>
        <authorList>
            <person name="Castelli M."/>
            <person name="Nardi T."/>
            <person name="Gammuto L."/>
            <person name="Bellinzona G."/>
            <person name="Sabaneyeva E."/>
            <person name="Potekhin A."/>
            <person name="Serra V."/>
            <person name="Petroni G."/>
            <person name="Sassera D."/>
        </authorList>
    </citation>
    <scope>NUCLEOTIDE SEQUENCE [LARGE SCALE GENOMIC DNA]</scope>
    <source>
        <strain evidence="13 14">Sr 2-6</strain>
    </source>
</reference>
<accession>A0ABU5NBD1</accession>
<evidence type="ECO:0000256" key="1">
    <source>
        <dbReference type="ARBA" id="ARBA00004651"/>
    </source>
</evidence>
<comment type="caution">
    <text evidence="9">Lacks conserved residue(s) required for the propagation of feature annotation.</text>
</comment>
<keyword evidence="14" id="KW-1185">Reference proteome</keyword>
<dbReference type="InterPro" id="IPR048634">
    <property type="entry name" value="SecD_SecF_C"/>
</dbReference>
<evidence type="ECO:0000259" key="11">
    <source>
        <dbReference type="Pfam" id="PF21760"/>
    </source>
</evidence>
<evidence type="ECO:0000256" key="6">
    <source>
        <dbReference type="ARBA" id="ARBA00022989"/>
    </source>
</evidence>
<dbReference type="InterPro" id="IPR048631">
    <property type="entry name" value="SecD_1st"/>
</dbReference>
<dbReference type="InterPro" id="IPR001036">
    <property type="entry name" value="Acrflvin-R"/>
</dbReference>
<feature type="domain" description="Protein translocase subunit SecDF P1" evidence="11">
    <location>
        <begin position="145"/>
        <end position="204"/>
    </location>
</feature>
<dbReference type="Pfam" id="PF07549">
    <property type="entry name" value="Sec_GG"/>
    <property type="match status" value="1"/>
</dbReference>
<comment type="similarity">
    <text evidence="9">Belongs to the SecD/SecF family. SecD subfamily.</text>
</comment>
<dbReference type="EMBL" id="JARJFB010000020">
    <property type="protein sequence ID" value="MEA0970471.1"/>
    <property type="molecule type" value="Genomic_DNA"/>
</dbReference>
<feature type="transmembrane region" description="Helical" evidence="9">
    <location>
        <begin position="7"/>
        <end position="24"/>
    </location>
</feature>
<dbReference type="PRINTS" id="PR00702">
    <property type="entry name" value="ACRIFLAVINRP"/>
</dbReference>
<dbReference type="Gene3D" id="1.20.1640.10">
    <property type="entry name" value="Multidrug efflux transporter AcrB transmembrane domain"/>
    <property type="match status" value="1"/>
</dbReference>
<dbReference type="Pfam" id="PF22599">
    <property type="entry name" value="SecDF_P1_head"/>
    <property type="match status" value="1"/>
</dbReference>
<evidence type="ECO:0000256" key="8">
    <source>
        <dbReference type="ARBA" id="ARBA00023136"/>
    </source>
</evidence>
<sequence length="514" mass="56357">MQKISKFKFIISVIFTLIAILYVLPNFTNNHRLSWFPGDKINLGLDLRGGSHLLLSADFDSYMDDVSQSVVESLRKYLRDEKIGYRNLQVSRNNIKFDFRDNDDLKSLKKIIKNIDPNLSFAVEGSIMTLYYSEYELNQLQDKVIDQSIEIVRMRVDSTGTKEPTIQRQGVRDILLQVPGEENPAELKRVLGKTAKLTFHLVDDSANLERAKTGHAPLDSKIVKSEDGSEIMVIKKKVIVSGDQLNNAQAQFQEAMPVVHFSLNNMGAKKFAEATTKNRGKRLAIILDGRVLSAPVINDPIVGGDGVISGHFTVESATELALMLKAGALPAPLKIVEERSIGPNLGADSIESGKTAAIVGFIFVAVFMVLAYGILGLIANITLVIALLYIFALLSMLQATLTLPGIAGIILTIGMAVDANVLIYERIREELSKGCSNLYAVKLGFESAFATITDSNVTTLIAAFLLYSFGVGTIKGFAVTLTIGIVCSMYTALVITKLMIDIWLKTFKPKSLGL</sequence>
<evidence type="ECO:0000259" key="10">
    <source>
        <dbReference type="Pfam" id="PF02355"/>
    </source>
</evidence>
<evidence type="ECO:0000256" key="7">
    <source>
        <dbReference type="ARBA" id="ARBA00023010"/>
    </source>
</evidence>
<evidence type="ECO:0000256" key="3">
    <source>
        <dbReference type="ARBA" id="ARBA00022475"/>
    </source>
</evidence>
<dbReference type="NCBIfam" id="TIGR00916">
    <property type="entry name" value="2A0604s01"/>
    <property type="match status" value="1"/>
</dbReference>
<keyword evidence="3 9" id="KW-1003">Cell membrane</keyword>
<dbReference type="InterPro" id="IPR005791">
    <property type="entry name" value="SecD"/>
</dbReference>